<dbReference type="AlphaFoldDB" id="A0A2P4PZK1"/>
<evidence type="ECO:0000313" key="2">
    <source>
        <dbReference type="EMBL" id="POG60195.1"/>
    </source>
</evidence>
<accession>A0A2P4PZK1</accession>
<keyword evidence="1" id="KW-0472">Membrane</keyword>
<organism evidence="3 4">
    <name type="scientific">Rhizophagus irregularis (strain DAOM 181602 / DAOM 197198 / MUCL 43194)</name>
    <name type="common">Arbuscular mycorrhizal fungus</name>
    <name type="synonym">Glomus intraradices</name>
    <dbReference type="NCBI Taxonomy" id="747089"/>
    <lineage>
        <taxon>Eukaryota</taxon>
        <taxon>Fungi</taxon>
        <taxon>Fungi incertae sedis</taxon>
        <taxon>Mucoromycota</taxon>
        <taxon>Glomeromycotina</taxon>
        <taxon>Glomeromycetes</taxon>
        <taxon>Glomerales</taxon>
        <taxon>Glomeraceae</taxon>
        <taxon>Rhizophagus</taxon>
    </lineage>
</organism>
<dbReference type="EMBL" id="AUPC02000405">
    <property type="protein sequence ID" value="POG60195.1"/>
    <property type="molecule type" value="Genomic_DNA"/>
</dbReference>
<comment type="caution">
    <text evidence="3">The sequence shown here is derived from an EMBL/GenBank/DDBJ whole genome shotgun (WGS) entry which is preliminary data.</text>
</comment>
<feature type="transmembrane region" description="Helical" evidence="1">
    <location>
        <begin position="12"/>
        <end position="32"/>
    </location>
</feature>
<name>A0A2P4PZK1_RHIID</name>
<dbReference type="EMBL" id="AUPC02000116">
    <property type="protein sequence ID" value="POG70811.1"/>
    <property type="molecule type" value="Genomic_DNA"/>
</dbReference>
<sequence length="55" mass="7001">MFKVFYNFQPFFFLIPFLHQLINYKFFLEYIISKNDEFIKIHNIFDFFCRNNNFS</sequence>
<gene>
    <name evidence="3" type="ORF">GLOIN_2v1613593</name>
    <name evidence="2" type="ORF">GLOIN_2v1715828</name>
</gene>
<evidence type="ECO:0000313" key="4">
    <source>
        <dbReference type="Proteomes" id="UP000018888"/>
    </source>
</evidence>
<reference evidence="3 4" key="1">
    <citation type="journal article" date="2013" name="Proc. Natl. Acad. Sci. U.S.A.">
        <title>Genome of an arbuscular mycorrhizal fungus provides insight into the oldest plant symbiosis.</title>
        <authorList>
            <person name="Tisserant E."/>
            <person name="Malbreil M."/>
            <person name="Kuo A."/>
            <person name="Kohler A."/>
            <person name="Symeonidi A."/>
            <person name="Balestrini R."/>
            <person name="Charron P."/>
            <person name="Duensing N."/>
            <person name="Frei Dit Frey N."/>
            <person name="Gianinazzi-Pearson V."/>
            <person name="Gilbert L.B."/>
            <person name="Handa Y."/>
            <person name="Herr J.R."/>
            <person name="Hijri M."/>
            <person name="Koul R."/>
            <person name="Kawaguchi M."/>
            <person name="Krajinski F."/>
            <person name="Lammers P.J."/>
            <person name="Masclaux F.G."/>
            <person name="Murat C."/>
            <person name="Morin E."/>
            <person name="Ndikumana S."/>
            <person name="Pagni M."/>
            <person name="Petitpierre D."/>
            <person name="Requena N."/>
            <person name="Rosikiewicz P."/>
            <person name="Riley R."/>
            <person name="Saito K."/>
            <person name="San Clemente H."/>
            <person name="Shapiro H."/>
            <person name="van Tuinen D."/>
            <person name="Becard G."/>
            <person name="Bonfante P."/>
            <person name="Paszkowski U."/>
            <person name="Shachar-Hill Y.Y."/>
            <person name="Tuskan G.A."/>
            <person name="Young P.W."/>
            <person name="Sanders I.R."/>
            <person name="Henrissat B."/>
            <person name="Rensing S.A."/>
            <person name="Grigoriev I.V."/>
            <person name="Corradi N."/>
            <person name="Roux C."/>
            <person name="Martin F."/>
        </authorList>
    </citation>
    <scope>NUCLEOTIDE SEQUENCE [LARGE SCALE GENOMIC DNA]</scope>
    <source>
        <strain evidence="4">DAOM 181602 / DAOM 197198 / MUCL 43194</strain>
        <strain evidence="3">DAOM 197198</strain>
    </source>
</reference>
<dbReference type="Proteomes" id="UP000018888">
    <property type="component" value="Unassembled WGS sequence"/>
</dbReference>
<reference evidence="3 4" key="2">
    <citation type="journal article" date="2018" name="New Phytol.">
        <title>High intraspecific genome diversity in the model arbuscular mycorrhizal symbiont Rhizophagus irregularis.</title>
        <authorList>
            <person name="Chen E.C.H."/>
            <person name="Morin E."/>
            <person name="Beaudet D."/>
            <person name="Noel J."/>
            <person name="Yildirir G."/>
            <person name="Ndikumana S."/>
            <person name="Charron P."/>
            <person name="St-Onge C."/>
            <person name="Giorgi J."/>
            <person name="Kruger M."/>
            <person name="Marton T."/>
            <person name="Ropars J."/>
            <person name="Grigoriev I.V."/>
            <person name="Hainaut M."/>
            <person name="Henrissat B."/>
            <person name="Roux C."/>
            <person name="Martin F."/>
            <person name="Corradi N."/>
        </authorList>
    </citation>
    <scope>NUCLEOTIDE SEQUENCE [LARGE SCALE GENOMIC DNA]</scope>
    <source>
        <strain evidence="4">DAOM 181602 / DAOM 197198 / MUCL 43194</strain>
        <strain evidence="3">DAOM 197198</strain>
    </source>
</reference>
<keyword evidence="1" id="KW-1133">Transmembrane helix</keyword>
<proteinExistence type="predicted"/>
<keyword evidence="1" id="KW-0812">Transmembrane</keyword>
<evidence type="ECO:0000256" key="1">
    <source>
        <dbReference type="SAM" id="Phobius"/>
    </source>
</evidence>
<protein>
    <submittedName>
        <fullName evidence="3">Uncharacterized protein</fullName>
    </submittedName>
</protein>
<keyword evidence="4" id="KW-1185">Reference proteome</keyword>
<evidence type="ECO:0000313" key="3">
    <source>
        <dbReference type="EMBL" id="POG70811.1"/>
    </source>
</evidence>